<evidence type="ECO:0000313" key="1">
    <source>
        <dbReference type="EMBL" id="KAK3691323.1"/>
    </source>
</evidence>
<organism evidence="1 2">
    <name type="scientific">Vermiconidia calcicola</name>
    <dbReference type="NCBI Taxonomy" id="1690605"/>
    <lineage>
        <taxon>Eukaryota</taxon>
        <taxon>Fungi</taxon>
        <taxon>Dikarya</taxon>
        <taxon>Ascomycota</taxon>
        <taxon>Pezizomycotina</taxon>
        <taxon>Dothideomycetes</taxon>
        <taxon>Dothideomycetidae</taxon>
        <taxon>Mycosphaerellales</taxon>
        <taxon>Extremaceae</taxon>
        <taxon>Vermiconidia</taxon>
    </lineage>
</organism>
<reference evidence="1" key="1">
    <citation type="submission" date="2023-07" db="EMBL/GenBank/DDBJ databases">
        <title>Black Yeasts Isolated from many extreme environments.</title>
        <authorList>
            <person name="Coleine C."/>
            <person name="Stajich J.E."/>
            <person name="Selbmann L."/>
        </authorList>
    </citation>
    <scope>NUCLEOTIDE SEQUENCE</scope>
    <source>
        <strain evidence="1">CCFEE 5714</strain>
    </source>
</reference>
<gene>
    <name evidence="1" type="ORF">LTR37_018684</name>
</gene>
<dbReference type="EMBL" id="JAUTXU010000267">
    <property type="protein sequence ID" value="KAK3691323.1"/>
    <property type="molecule type" value="Genomic_DNA"/>
</dbReference>
<keyword evidence="2" id="KW-1185">Reference proteome</keyword>
<sequence length="408" mass="46063">MASDGSDTRGADMGKAQLSSLAWIEPVMIVATMVASVIVNRRKSYSIFPSSTTSSRRNSADGLVDKDEYLSDSDESLSSLRVRSRDFEGTTPHARPFYAIAVFNRILQKFPFLVEMFYWALNYVAYRLSKMAAASLHGHVKGDAVRDIAREHGESLLHLEHETPLALFFFVKEISVQQFFLNNHLGLMSIMNQIYSLVHIPGTVAFISWYYYAAPNHNTFAIARRTMTLGDFVAFAVFAVYPCMPPRLLPESCGFADTVRQANAQSVWVADTNSINQFAAMPSLHFTFALIIGCTFWWHSGFLQQFFRGKPRDRSFLGMVGFMIAGVLYPMLVLLVIVATANHYYLDAVAAGFSIMLCFFCNKIWLLLLPLERLLLRILRLEKPIPTTGEGRKRIYTLEDSNYTDLSV</sequence>
<dbReference type="Proteomes" id="UP001281147">
    <property type="component" value="Unassembled WGS sequence"/>
</dbReference>
<accession>A0ACC3MG73</accession>
<name>A0ACC3MG73_9PEZI</name>
<comment type="caution">
    <text evidence="1">The sequence shown here is derived from an EMBL/GenBank/DDBJ whole genome shotgun (WGS) entry which is preliminary data.</text>
</comment>
<proteinExistence type="predicted"/>
<protein>
    <submittedName>
        <fullName evidence="1">Uncharacterized protein</fullName>
    </submittedName>
</protein>
<evidence type="ECO:0000313" key="2">
    <source>
        <dbReference type="Proteomes" id="UP001281147"/>
    </source>
</evidence>